<dbReference type="PRINTS" id="PR00080">
    <property type="entry name" value="SDRFAMILY"/>
</dbReference>
<organism evidence="4 5">
    <name type="scientific">Diploptera punctata</name>
    <name type="common">Pacific beetle cockroach</name>
    <dbReference type="NCBI Taxonomy" id="6984"/>
    <lineage>
        <taxon>Eukaryota</taxon>
        <taxon>Metazoa</taxon>
        <taxon>Ecdysozoa</taxon>
        <taxon>Arthropoda</taxon>
        <taxon>Hexapoda</taxon>
        <taxon>Insecta</taxon>
        <taxon>Pterygota</taxon>
        <taxon>Neoptera</taxon>
        <taxon>Polyneoptera</taxon>
        <taxon>Dictyoptera</taxon>
        <taxon>Blattodea</taxon>
        <taxon>Blaberoidea</taxon>
        <taxon>Blaberidae</taxon>
        <taxon>Diplopterinae</taxon>
        <taxon>Diploptera</taxon>
    </lineage>
</organism>
<dbReference type="EMBL" id="JASPKZ010003867">
    <property type="protein sequence ID" value="KAJ9591490.1"/>
    <property type="molecule type" value="Genomic_DNA"/>
</dbReference>
<dbReference type="PANTHER" id="PTHR43115:SF4">
    <property type="entry name" value="DEHYDROGENASE_REDUCTASE SDR FAMILY MEMBER 11"/>
    <property type="match status" value="1"/>
</dbReference>
<evidence type="ECO:0000313" key="4">
    <source>
        <dbReference type="EMBL" id="KAJ9591490.1"/>
    </source>
</evidence>
<evidence type="ECO:0000256" key="3">
    <source>
        <dbReference type="RuleBase" id="RU000363"/>
    </source>
</evidence>
<dbReference type="AlphaFoldDB" id="A0AAD8EI57"/>
<evidence type="ECO:0008006" key="6">
    <source>
        <dbReference type="Google" id="ProtNLM"/>
    </source>
</evidence>
<keyword evidence="5" id="KW-1185">Reference proteome</keyword>
<dbReference type="FunFam" id="3.40.50.720:FF:000047">
    <property type="entry name" value="NADP-dependent L-serine/L-allo-threonine dehydrogenase"/>
    <property type="match status" value="1"/>
</dbReference>
<keyword evidence="2" id="KW-0560">Oxidoreductase</keyword>
<reference evidence="4" key="2">
    <citation type="submission" date="2023-05" db="EMBL/GenBank/DDBJ databases">
        <authorList>
            <person name="Fouks B."/>
        </authorList>
    </citation>
    <scope>NUCLEOTIDE SEQUENCE</scope>
    <source>
        <strain evidence="4">Stay&amp;Tobe</strain>
        <tissue evidence="4">Testes</tissue>
    </source>
</reference>
<reference evidence="4" key="1">
    <citation type="journal article" date="2023" name="IScience">
        <title>Live-bearing cockroach genome reveals convergent evolutionary mechanisms linked to viviparity in insects and beyond.</title>
        <authorList>
            <person name="Fouks B."/>
            <person name="Harrison M.C."/>
            <person name="Mikhailova A.A."/>
            <person name="Marchal E."/>
            <person name="English S."/>
            <person name="Carruthers M."/>
            <person name="Jennings E.C."/>
            <person name="Chiamaka E.L."/>
            <person name="Frigard R.A."/>
            <person name="Pippel M."/>
            <person name="Attardo G.M."/>
            <person name="Benoit J.B."/>
            <person name="Bornberg-Bauer E."/>
            <person name="Tobe S.S."/>
        </authorList>
    </citation>
    <scope>NUCLEOTIDE SEQUENCE</scope>
    <source>
        <strain evidence="4">Stay&amp;Tobe</strain>
    </source>
</reference>
<dbReference type="Pfam" id="PF00106">
    <property type="entry name" value="adh_short"/>
    <property type="match status" value="1"/>
</dbReference>
<name>A0AAD8EI57_DIPPU</name>
<dbReference type="PRINTS" id="PR00081">
    <property type="entry name" value="GDHRDH"/>
</dbReference>
<dbReference type="PANTHER" id="PTHR43115">
    <property type="entry name" value="DEHYDROGENASE/REDUCTASE SDR FAMILY MEMBER 11"/>
    <property type="match status" value="1"/>
</dbReference>
<sequence length="240" mass="26011">MERWNGRVALVTGASSGIGAAVAKELVKNGLKVVGLARRVDRIKDEAKKLQGSLGELHAVQCDITKEDDILTAFSWVKEHLGGIDILINNAGVAHQAFLSSGDTSDWRHMLEVNVLGLSICTREAVKSMKERGVDDGHIVHINSISGHGLPNSPSMFYMYGASKNAVTALTEGLRRELIKSNSKIRVTSISPGLVQTEIMDVAHLHTFSSKDVFNQHPCMQPEDIADAVLYVIGAPPHVQ</sequence>
<protein>
    <recommendedName>
        <fullName evidence="6">Farnesol dehydrogenase</fullName>
    </recommendedName>
</protein>
<dbReference type="InterPro" id="IPR002347">
    <property type="entry name" value="SDR_fam"/>
</dbReference>
<proteinExistence type="inferred from homology"/>
<comment type="similarity">
    <text evidence="1 3">Belongs to the short-chain dehydrogenases/reductases (SDR) family.</text>
</comment>
<evidence type="ECO:0000313" key="5">
    <source>
        <dbReference type="Proteomes" id="UP001233999"/>
    </source>
</evidence>
<accession>A0AAD8EI57</accession>
<dbReference type="SUPFAM" id="SSF51735">
    <property type="entry name" value="NAD(P)-binding Rossmann-fold domains"/>
    <property type="match status" value="1"/>
</dbReference>
<evidence type="ECO:0000256" key="1">
    <source>
        <dbReference type="ARBA" id="ARBA00006484"/>
    </source>
</evidence>
<dbReference type="GO" id="GO:0016616">
    <property type="term" value="F:oxidoreductase activity, acting on the CH-OH group of donors, NAD or NADP as acceptor"/>
    <property type="evidence" value="ECO:0007669"/>
    <property type="project" value="UniProtKB-ARBA"/>
</dbReference>
<dbReference type="Gene3D" id="3.40.50.720">
    <property type="entry name" value="NAD(P)-binding Rossmann-like Domain"/>
    <property type="match status" value="1"/>
</dbReference>
<comment type="caution">
    <text evidence="4">The sequence shown here is derived from an EMBL/GenBank/DDBJ whole genome shotgun (WGS) entry which is preliminary data.</text>
</comment>
<feature type="non-terminal residue" evidence="4">
    <location>
        <position position="1"/>
    </location>
</feature>
<dbReference type="InterPro" id="IPR036291">
    <property type="entry name" value="NAD(P)-bd_dom_sf"/>
</dbReference>
<dbReference type="Proteomes" id="UP001233999">
    <property type="component" value="Unassembled WGS sequence"/>
</dbReference>
<gene>
    <name evidence="4" type="ORF">L9F63_001976</name>
</gene>
<evidence type="ECO:0000256" key="2">
    <source>
        <dbReference type="ARBA" id="ARBA00023002"/>
    </source>
</evidence>